<dbReference type="AlphaFoldDB" id="A0AAE1HJR5"/>
<gene>
    <name evidence="1" type="ORF">KUF71_007268</name>
    <name evidence="2" type="ORF">KUF71_012014</name>
</gene>
<name>A0AAE1HJR5_9NEOP</name>
<proteinExistence type="predicted"/>
<protein>
    <submittedName>
        <fullName evidence="2">Uncharacterized protein</fullName>
    </submittedName>
</protein>
<reference evidence="2" key="1">
    <citation type="submission" date="2021-07" db="EMBL/GenBank/DDBJ databases">
        <authorList>
            <person name="Catto M.A."/>
            <person name="Jacobson A."/>
            <person name="Kennedy G."/>
            <person name="Labadie P."/>
            <person name="Hunt B.G."/>
            <person name="Srinivasan R."/>
        </authorList>
    </citation>
    <scope>NUCLEOTIDE SEQUENCE</scope>
    <source>
        <strain evidence="2">PL_HMW_Pooled</strain>
        <tissue evidence="2">Head</tissue>
    </source>
</reference>
<accession>A0AAE1HJR5</accession>
<reference evidence="2" key="2">
    <citation type="journal article" date="2023" name="BMC Genomics">
        <title>Pest status, molecular evolution, and epigenetic factors derived from the genome assembly of Frankliniella fusca, a thysanopteran phytovirus vector.</title>
        <authorList>
            <person name="Catto M.A."/>
            <person name="Labadie P.E."/>
            <person name="Jacobson A.L."/>
            <person name="Kennedy G.G."/>
            <person name="Srinivasan R."/>
            <person name="Hunt B.G."/>
        </authorList>
    </citation>
    <scope>NUCLEOTIDE SEQUENCE</scope>
    <source>
        <strain evidence="2">PL_HMW_Pooled</strain>
    </source>
</reference>
<comment type="caution">
    <text evidence="2">The sequence shown here is derived from an EMBL/GenBank/DDBJ whole genome shotgun (WGS) entry which is preliminary data.</text>
</comment>
<dbReference type="EMBL" id="JAHWGI010000789">
    <property type="protein sequence ID" value="KAK3917823.1"/>
    <property type="molecule type" value="Genomic_DNA"/>
</dbReference>
<sequence>MKRGACYSASMANTLNVQWRQWT</sequence>
<organism evidence="2 3">
    <name type="scientific">Frankliniella fusca</name>
    <dbReference type="NCBI Taxonomy" id="407009"/>
    <lineage>
        <taxon>Eukaryota</taxon>
        <taxon>Metazoa</taxon>
        <taxon>Ecdysozoa</taxon>
        <taxon>Arthropoda</taxon>
        <taxon>Hexapoda</taxon>
        <taxon>Insecta</taxon>
        <taxon>Pterygota</taxon>
        <taxon>Neoptera</taxon>
        <taxon>Paraneoptera</taxon>
        <taxon>Thysanoptera</taxon>
        <taxon>Terebrantia</taxon>
        <taxon>Thripoidea</taxon>
        <taxon>Thripidae</taxon>
        <taxon>Frankliniella</taxon>
    </lineage>
</organism>
<evidence type="ECO:0000313" key="1">
    <source>
        <dbReference type="EMBL" id="KAK3917823.1"/>
    </source>
</evidence>
<dbReference type="Proteomes" id="UP001219518">
    <property type="component" value="Unassembled WGS sequence"/>
</dbReference>
<evidence type="ECO:0000313" key="3">
    <source>
        <dbReference type="Proteomes" id="UP001219518"/>
    </source>
</evidence>
<evidence type="ECO:0000313" key="2">
    <source>
        <dbReference type="EMBL" id="KAK3922557.1"/>
    </source>
</evidence>
<keyword evidence="3" id="KW-1185">Reference proteome</keyword>
<dbReference type="EMBL" id="JAHWGI010001094">
    <property type="protein sequence ID" value="KAK3922557.1"/>
    <property type="molecule type" value="Genomic_DNA"/>
</dbReference>